<name>A0A2P5F9M8_TREOI</name>
<dbReference type="OrthoDB" id="10331029at2759"/>
<reference evidence="3" key="1">
    <citation type="submission" date="2016-06" db="EMBL/GenBank/DDBJ databases">
        <title>Parallel loss of symbiosis genes in relatives of nitrogen-fixing non-legume Parasponia.</title>
        <authorList>
            <person name="Van Velzen R."/>
            <person name="Holmer R."/>
            <person name="Bu F."/>
            <person name="Rutten L."/>
            <person name="Van Zeijl A."/>
            <person name="Liu W."/>
            <person name="Santuari L."/>
            <person name="Cao Q."/>
            <person name="Sharma T."/>
            <person name="Shen D."/>
            <person name="Roswanjaya Y."/>
            <person name="Wardhani T."/>
            <person name="Kalhor M.S."/>
            <person name="Jansen J."/>
            <person name="Van den Hoogen J."/>
            <person name="Gungor B."/>
            <person name="Hartog M."/>
            <person name="Hontelez J."/>
            <person name="Verver J."/>
            <person name="Yang W.-C."/>
            <person name="Schijlen E."/>
            <person name="Repin R."/>
            <person name="Schilthuizen M."/>
            <person name="Schranz E."/>
            <person name="Heidstra R."/>
            <person name="Miyata K."/>
            <person name="Fedorova E."/>
            <person name="Kohlen W."/>
            <person name="Bisseling T."/>
            <person name="Smit S."/>
            <person name="Geurts R."/>
        </authorList>
    </citation>
    <scope>NUCLEOTIDE SEQUENCE [LARGE SCALE GENOMIC DNA]</scope>
    <source>
        <strain evidence="3">cv. RG33-2</strain>
    </source>
</reference>
<accession>A0A2P5F9M8</accession>
<keyword evidence="3" id="KW-1185">Reference proteome</keyword>
<feature type="region of interest" description="Disordered" evidence="1">
    <location>
        <begin position="14"/>
        <end position="52"/>
    </location>
</feature>
<evidence type="ECO:0000313" key="2">
    <source>
        <dbReference type="EMBL" id="PON94489.1"/>
    </source>
</evidence>
<protein>
    <submittedName>
        <fullName evidence="2">Uncharacterized protein</fullName>
    </submittedName>
</protein>
<dbReference type="AlphaFoldDB" id="A0A2P5F9M8"/>
<proteinExistence type="predicted"/>
<feature type="non-terminal residue" evidence="2">
    <location>
        <position position="52"/>
    </location>
</feature>
<evidence type="ECO:0000313" key="3">
    <source>
        <dbReference type="Proteomes" id="UP000237000"/>
    </source>
</evidence>
<comment type="caution">
    <text evidence="2">The sequence shown here is derived from an EMBL/GenBank/DDBJ whole genome shotgun (WGS) entry which is preliminary data.</text>
</comment>
<dbReference type="InParanoid" id="A0A2P5F9M8"/>
<organism evidence="2 3">
    <name type="scientific">Trema orientale</name>
    <name type="common">Charcoal tree</name>
    <name type="synonym">Celtis orientalis</name>
    <dbReference type="NCBI Taxonomy" id="63057"/>
    <lineage>
        <taxon>Eukaryota</taxon>
        <taxon>Viridiplantae</taxon>
        <taxon>Streptophyta</taxon>
        <taxon>Embryophyta</taxon>
        <taxon>Tracheophyta</taxon>
        <taxon>Spermatophyta</taxon>
        <taxon>Magnoliopsida</taxon>
        <taxon>eudicotyledons</taxon>
        <taxon>Gunneridae</taxon>
        <taxon>Pentapetalae</taxon>
        <taxon>rosids</taxon>
        <taxon>fabids</taxon>
        <taxon>Rosales</taxon>
        <taxon>Cannabaceae</taxon>
        <taxon>Trema</taxon>
    </lineage>
</organism>
<gene>
    <name evidence="2" type="ORF">TorRG33x02_097360</name>
</gene>
<dbReference type="EMBL" id="JXTC01000051">
    <property type="protein sequence ID" value="PON94489.1"/>
    <property type="molecule type" value="Genomic_DNA"/>
</dbReference>
<dbReference type="Proteomes" id="UP000237000">
    <property type="component" value="Unassembled WGS sequence"/>
</dbReference>
<sequence>MCCVDDQAAAAAAASVERTAGVKRPTQGNKPYGESRRGSAPPEPVRVTSPPA</sequence>
<evidence type="ECO:0000256" key="1">
    <source>
        <dbReference type="SAM" id="MobiDB-lite"/>
    </source>
</evidence>